<dbReference type="EMBL" id="JAFKCV010000003">
    <property type="protein sequence ID" value="MBN7824904.1"/>
    <property type="molecule type" value="Genomic_DNA"/>
</dbReference>
<dbReference type="InterPro" id="IPR027417">
    <property type="entry name" value="P-loop_NTPase"/>
</dbReference>
<dbReference type="InterPro" id="IPR026634">
    <property type="entry name" value="TPST-like"/>
</dbReference>
<dbReference type="Gene3D" id="1.25.40.10">
    <property type="entry name" value="Tetratricopeptide repeat domain"/>
    <property type="match status" value="4"/>
</dbReference>
<gene>
    <name evidence="3" type="ORF">J0A66_06665</name>
</gene>
<evidence type="ECO:0000256" key="2">
    <source>
        <dbReference type="PROSITE-ProRule" id="PRU00339"/>
    </source>
</evidence>
<feature type="repeat" description="TPR" evidence="2">
    <location>
        <begin position="115"/>
        <end position="148"/>
    </location>
</feature>
<dbReference type="SUPFAM" id="SSF48452">
    <property type="entry name" value="TPR-like"/>
    <property type="match status" value="1"/>
</dbReference>
<dbReference type="Pfam" id="PF13469">
    <property type="entry name" value="Sulfotransfer_3"/>
    <property type="match status" value="1"/>
</dbReference>
<evidence type="ECO:0000313" key="4">
    <source>
        <dbReference type="Proteomes" id="UP000664654"/>
    </source>
</evidence>
<dbReference type="PANTHER" id="PTHR12788:SF10">
    <property type="entry name" value="PROTEIN-TYROSINE SULFOTRANSFERASE"/>
    <property type="match status" value="1"/>
</dbReference>
<dbReference type="AlphaFoldDB" id="A0A939DLS2"/>
<dbReference type="Pfam" id="PF13174">
    <property type="entry name" value="TPR_6"/>
    <property type="match status" value="1"/>
</dbReference>
<name>A0A939DLS2_9ALTE</name>
<reference evidence="3" key="1">
    <citation type="submission" date="2021-03" db="EMBL/GenBank/DDBJ databases">
        <title>novel species isolated from a fishpond in China.</title>
        <authorList>
            <person name="Lu H."/>
            <person name="Cai Z."/>
        </authorList>
    </citation>
    <scope>NUCLEOTIDE SEQUENCE</scope>
    <source>
        <strain evidence="3">JCM 30855</strain>
    </source>
</reference>
<feature type="repeat" description="TPR" evidence="2">
    <location>
        <begin position="150"/>
        <end position="183"/>
    </location>
</feature>
<dbReference type="RefSeq" id="WP_206573018.1">
    <property type="nucleotide sequence ID" value="NZ_JAFKCV010000003.1"/>
</dbReference>
<dbReference type="Gene3D" id="3.40.50.300">
    <property type="entry name" value="P-loop containing nucleotide triphosphate hydrolases"/>
    <property type="match status" value="1"/>
</dbReference>
<dbReference type="InterPro" id="IPR019734">
    <property type="entry name" value="TPR_rpt"/>
</dbReference>
<dbReference type="GO" id="GO:0008476">
    <property type="term" value="F:protein-tyrosine sulfotransferase activity"/>
    <property type="evidence" value="ECO:0007669"/>
    <property type="project" value="InterPro"/>
</dbReference>
<dbReference type="PANTHER" id="PTHR12788">
    <property type="entry name" value="PROTEIN-TYROSINE SULFOTRANSFERASE 2"/>
    <property type="match status" value="1"/>
</dbReference>
<sequence>MTSLVDRAILVNENDRLFQQALDLCRQQDWKAAKQLCRVLQKREESLRLLELLAEISFQSGDTEEGLASLGQLCRLCPDKMAYVASLATQLLRLGKTEQAEQIYRQFIQTNPNHANARFNLAWLLRKSGKLEEAIQEYRQALAKNISGPEEVHVNIAAIYSELRKEELAEQELKKALSIAPDYPPALFNLATLMEEWGRKSSAKTLYERLLIKEPGHIEALCRLIHLHTLRAEQLEILNKLQVAMTSKSLSRLEAEAARFAMGKAHDDLGNYDQAFAFFRSANQLCQSRLPGYDTKAIEQQVDALAHNFDRNWLRSSKREEEFSPIFICGMFRSGTTLTEQILASHSSVTSGGELSLLADTVNRTGMDLMDLHHLDAKELDKLALDYKQGIERLFPQAIKVTDKRPDNFVYLGLVKALFPDARFICTDRNPLDICLSVYFQHLGNQLPYGSDLNATAHYYVQYKRLLKHWLRLMPENVHVLDYDRLIQEPEPACRALLDFCRLEWDPACLTFYKGHNAVKTASVWQVRKPLYQTSSNRWRNYAAQLLEVRQYLNRELGLAL</sequence>
<evidence type="ECO:0000256" key="1">
    <source>
        <dbReference type="ARBA" id="ARBA00022679"/>
    </source>
</evidence>
<organism evidence="3 4">
    <name type="scientific">Bowmanella dokdonensis</name>
    <dbReference type="NCBI Taxonomy" id="751969"/>
    <lineage>
        <taxon>Bacteria</taxon>
        <taxon>Pseudomonadati</taxon>
        <taxon>Pseudomonadota</taxon>
        <taxon>Gammaproteobacteria</taxon>
        <taxon>Alteromonadales</taxon>
        <taxon>Alteromonadaceae</taxon>
        <taxon>Bowmanella</taxon>
    </lineage>
</organism>
<keyword evidence="1" id="KW-0808">Transferase</keyword>
<proteinExistence type="predicted"/>
<dbReference type="PROSITE" id="PS50005">
    <property type="entry name" value="TPR"/>
    <property type="match status" value="2"/>
</dbReference>
<dbReference type="SUPFAM" id="SSF52540">
    <property type="entry name" value="P-loop containing nucleoside triphosphate hydrolases"/>
    <property type="match status" value="1"/>
</dbReference>
<dbReference type="Pfam" id="PF13432">
    <property type="entry name" value="TPR_16"/>
    <property type="match status" value="1"/>
</dbReference>
<protein>
    <submittedName>
        <fullName evidence="3">Sulfotransferase</fullName>
    </submittedName>
</protein>
<dbReference type="SMART" id="SM00028">
    <property type="entry name" value="TPR"/>
    <property type="match status" value="6"/>
</dbReference>
<dbReference type="Proteomes" id="UP000664654">
    <property type="component" value="Unassembled WGS sequence"/>
</dbReference>
<keyword evidence="4" id="KW-1185">Reference proteome</keyword>
<dbReference type="Pfam" id="PF13181">
    <property type="entry name" value="TPR_8"/>
    <property type="match status" value="2"/>
</dbReference>
<evidence type="ECO:0000313" key="3">
    <source>
        <dbReference type="EMBL" id="MBN7824904.1"/>
    </source>
</evidence>
<dbReference type="InterPro" id="IPR011990">
    <property type="entry name" value="TPR-like_helical_dom_sf"/>
</dbReference>
<accession>A0A939DLS2</accession>
<comment type="caution">
    <text evidence="3">The sequence shown here is derived from an EMBL/GenBank/DDBJ whole genome shotgun (WGS) entry which is preliminary data.</text>
</comment>
<keyword evidence="2" id="KW-0802">TPR repeat</keyword>